<accession>A0A6H0UCF2</accession>
<evidence type="ECO:0000256" key="2">
    <source>
        <dbReference type="ARBA" id="ARBA00022603"/>
    </source>
</evidence>
<evidence type="ECO:0000256" key="3">
    <source>
        <dbReference type="ARBA" id="ARBA00022679"/>
    </source>
</evidence>
<reference evidence="5 6" key="1">
    <citation type="submission" date="2019-12" db="EMBL/GenBank/DDBJ databases">
        <title>Whole genome sequences of Lactococcus raffinolactis strains isolated from sewage.</title>
        <authorList>
            <person name="Ybazeta G."/>
            <person name="Ross M."/>
            <person name="Brabant-Kirwan D."/>
            <person name="Saleh M."/>
            <person name="Dillon J.A."/>
            <person name="Splinter K."/>
            <person name="Nokhbeh R."/>
        </authorList>
    </citation>
    <scope>NUCLEOTIDE SEQUENCE [LARGE SCALE GENOMIC DNA]</scope>
    <source>
        <strain evidence="5 6">Lr_19_5</strain>
    </source>
</reference>
<evidence type="ECO:0000256" key="1">
    <source>
        <dbReference type="ARBA" id="ARBA00011900"/>
    </source>
</evidence>
<keyword evidence="3" id="KW-0808">Transferase</keyword>
<evidence type="ECO:0000313" key="5">
    <source>
        <dbReference type="EMBL" id="QIW53462.1"/>
    </source>
</evidence>
<evidence type="ECO:0000256" key="4">
    <source>
        <dbReference type="ARBA" id="ARBA00047942"/>
    </source>
</evidence>
<dbReference type="PANTHER" id="PTHR33841">
    <property type="entry name" value="DNA METHYLTRANSFERASE YEEA-RELATED"/>
    <property type="match status" value="1"/>
</dbReference>
<dbReference type="PANTHER" id="PTHR33841:SF1">
    <property type="entry name" value="DNA METHYLTRANSFERASE A"/>
    <property type="match status" value="1"/>
</dbReference>
<keyword evidence="2 5" id="KW-0489">Methyltransferase</keyword>
<dbReference type="GO" id="GO:0009007">
    <property type="term" value="F:site-specific DNA-methyltransferase (adenine-specific) activity"/>
    <property type="evidence" value="ECO:0007669"/>
    <property type="project" value="UniProtKB-EC"/>
</dbReference>
<sequence>MTSEKLIKSKERVQKHGEVFTPSWMVQKMLDTEGVKEACENLAATFLEPAAGDGNFLVAILRRKLAMVSGQYNSSIRQYTHYSLYALSTLYGIELLEDNAQMCVMNLFEVYKDFYEEAVEKHNYKQSEDTLNNAKSIISKNIVQGNFLTRKLSSGEPIVFSEWKIIKQTSTMIRVQRTEYSLDEIFSGNDKAMGTAFGLAVEAEQMDLFSDFDLELEPEREELIQKYRDCNITEVYDEVKVDE</sequence>
<name>A0A6H0UCF2_9LACT</name>
<dbReference type="SUPFAM" id="SSF53335">
    <property type="entry name" value="S-adenosyl-L-methionine-dependent methyltransferases"/>
    <property type="match status" value="1"/>
</dbReference>
<dbReference type="EMBL" id="CP047616">
    <property type="protein sequence ID" value="QIW53462.1"/>
    <property type="molecule type" value="Genomic_DNA"/>
</dbReference>
<dbReference type="Gene3D" id="3.40.50.150">
    <property type="entry name" value="Vaccinia Virus protein VP39"/>
    <property type="match status" value="1"/>
</dbReference>
<dbReference type="GO" id="GO:0032259">
    <property type="term" value="P:methylation"/>
    <property type="evidence" value="ECO:0007669"/>
    <property type="project" value="UniProtKB-KW"/>
</dbReference>
<evidence type="ECO:0000313" key="6">
    <source>
        <dbReference type="Proteomes" id="UP000501945"/>
    </source>
</evidence>
<dbReference type="AlphaFoldDB" id="A0A6H0UCF2"/>
<gene>
    <name evidence="5" type="ORF">GU336_04515</name>
</gene>
<proteinExistence type="predicted"/>
<organism evidence="5 6">
    <name type="scientific">Pseudolactococcus raffinolactis</name>
    <dbReference type="NCBI Taxonomy" id="1366"/>
    <lineage>
        <taxon>Bacteria</taxon>
        <taxon>Bacillati</taxon>
        <taxon>Bacillota</taxon>
        <taxon>Bacilli</taxon>
        <taxon>Lactobacillales</taxon>
        <taxon>Streptococcaceae</taxon>
        <taxon>Pseudolactococcus</taxon>
    </lineage>
</organism>
<dbReference type="RefSeq" id="WP_167838564.1">
    <property type="nucleotide sequence ID" value="NZ_CP047616.1"/>
</dbReference>
<comment type="catalytic activity">
    <reaction evidence="4">
        <text>a 2'-deoxyadenosine in DNA + S-adenosyl-L-methionine = an N(6)-methyl-2'-deoxyadenosine in DNA + S-adenosyl-L-homocysteine + H(+)</text>
        <dbReference type="Rhea" id="RHEA:15197"/>
        <dbReference type="Rhea" id="RHEA-COMP:12418"/>
        <dbReference type="Rhea" id="RHEA-COMP:12419"/>
        <dbReference type="ChEBI" id="CHEBI:15378"/>
        <dbReference type="ChEBI" id="CHEBI:57856"/>
        <dbReference type="ChEBI" id="CHEBI:59789"/>
        <dbReference type="ChEBI" id="CHEBI:90615"/>
        <dbReference type="ChEBI" id="CHEBI:90616"/>
        <dbReference type="EC" id="2.1.1.72"/>
    </reaction>
</comment>
<protein>
    <recommendedName>
        <fullName evidence="1">site-specific DNA-methyltransferase (adenine-specific)</fullName>
        <ecNumber evidence="1">2.1.1.72</ecNumber>
    </recommendedName>
</protein>
<dbReference type="InterPro" id="IPR050953">
    <property type="entry name" value="N4_N6_ade-DNA_methylase"/>
</dbReference>
<dbReference type="Proteomes" id="UP000501945">
    <property type="component" value="Chromosome"/>
</dbReference>
<dbReference type="REBASE" id="394671">
    <property type="entry name" value="M.Lra195ORF4515P"/>
</dbReference>
<dbReference type="EC" id="2.1.1.72" evidence="1"/>
<dbReference type="InterPro" id="IPR029063">
    <property type="entry name" value="SAM-dependent_MTases_sf"/>
</dbReference>